<dbReference type="InterPro" id="IPR057670">
    <property type="entry name" value="SH3_retrovirus"/>
</dbReference>
<dbReference type="GO" id="GO:0015074">
    <property type="term" value="P:DNA integration"/>
    <property type="evidence" value="ECO:0007669"/>
    <property type="project" value="InterPro"/>
</dbReference>
<keyword evidence="1" id="KW-0694">RNA-binding</keyword>
<dbReference type="PROSITE" id="PS50994">
    <property type="entry name" value="INTEGRASE"/>
    <property type="match status" value="1"/>
</dbReference>
<dbReference type="GO" id="GO:0003723">
    <property type="term" value="F:RNA binding"/>
    <property type="evidence" value="ECO:0007669"/>
    <property type="project" value="UniProtKB-KW"/>
</dbReference>
<feature type="domain" description="Integrase catalytic" evidence="3">
    <location>
        <begin position="191"/>
        <end position="287"/>
    </location>
</feature>
<dbReference type="InterPro" id="IPR012337">
    <property type="entry name" value="RNaseH-like_sf"/>
</dbReference>
<dbReference type="Pfam" id="PF25597">
    <property type="entry name" value="SH3_retrovirus"/>
    <property type="match status" value="1"/>
</dbReference>
<dbReference type="Proteomes" id="UP000824596">
    <property type="component" value="Unassembled WGS sequence"/>
</dbReference>
<dbReference type="Pfam" id="PF22936">
    <property type="entry name" value="Pol_BBD"/>
    <property type="match status" value="1"/>
</dbReference>
<dbReference type="AlphaFoldDB" id="A0A9P8SE47"/>
<dbReference type="EMBL" id="JAIZPD010000013">
    <property type="protein sequence ID" value="KAH0959296.1"/>
    <property type="molecule type" value="Genomic_DNA"/>
</dbReference>
<dbReference type="RefSeq" id="XP_044716809.1">
    <property type="nucleotide sequence ID" value="XM_044868228.1"/>
</dbReference>
<organism evidence="4 5">
    <name type="scientific">Hirsutella rhossiliensis</name>
    <dbReference type="NCBI Taxonomy" id="111463"/>
    <lineage>
        <taxon>Eukaryota</taxon>
        <taxon>Fungi</taxon>
        <taxon>Dikarya</taxon>
        <taxon>Ascomycota</taxon>
        <taxon>Pezizomycotina</taxon>
        <taxon>Sordariomycetes</taxon>
        <taxon>Hypocreomycetidae</taxon>
        <taxon>Hypocreales</taxon>
        <taxon>Ophiocordycipitaceae</taxon>
        <taxon>Hirsutella</taxon>
    </lineage>
</organism>
<evidence type="ECO:0000313" key="5">
    <source>
        <dbReference type="Proteomes" id="UP000824596"/>
    </source>
</evidence>
<evidence type="ECO:0000313" key="4">
    <source>
        <dbReference type="EMBL" id="KAH0959296.1"/>
    </source>
</evidence>
<dbReference type="GO" id="GO:0005634">
    <property type="term" value="C:nucleus"/>
    <property type="evidence" value="ECO:0007669"/>
    <property type="project" value="UniProtKB-ARBA"/>
</dbReference>
<dbReference type="InterPro" id="IPR036397">
    <property type="entry name" value="RNaseH_sf"/>
</dbReference>
<dbReference type="InterPro" id="IPR001584">
    <property type="entry name" value="Integrase_cat-core"/>
</dbReference>
<gene>
    <name evidence="4" type="ORF">HRG_09757</name>
</gene>
<reference evidence="4" key="1">
    <citation type="submission" date="2021-09" db="EMBL/GenBank/DDBJ databases">
        <title>A high-quality genome of the endoparasitic fungus Hirsutella rhossiliensis with a comparison of Hirsutella genomes reveals transposable elements contributing to genome size variation.</title>
        <authorList>
            <person name="Lin R."/>
            <person name="Jiao Y."/>
            <person name="Sun X."/>
            <person name="Ling J."/>
            <person name="Xie B."/>
            <person name="Cheng X."/>
        </authorList>
    </citation>
    <scope>NUCLEOTIDE SEQUENCE</scope>
    <source>
        <strain evidence="4">HR02</strain>
    </source>
</reference>
<comment type="caution">
    <text evidence="4">The sequence shown here is derived from an EMBL/GenBank/DDBJ whole genome shotgun (WGS) entry which is preliminary data.</text>
</comment>
<dbReference type="SUPFAM" id="SSF53098">
    <property type="entry name" value="Ribonuclease H-like"/>
    <property type="match status" value="1"/>
</dbReference>
<feature type="region of interest" description="Disordered" evidence="2">
    <location>
        <begin position="438"/>
        <end position="518"/>
    </location>
</feature>
<dbReference type="InterPro" id="IPR054722">
    <property type="entry name" value="PolX-like_BBD"/>
</dbReference>
<dbReference type="Gene3D" id="3.30.420.10">
    <property type="entry name" value="Ribonuclease H-like superfamily/Ribonuclease H"/>
    <property type="match status" value="1"/>
</dbReference>
<sequence length="518" mass="57363">MAQMVIDQSTPEGRQQLAFSTMPQVHPLRDSTLLDNCASTHVVNNRDLLVDVHPASASDVVLVGDTALQVVCRGKRIMRNAFNGPGGRNTRDLVLNNVAFVPGFHTNLISGNELRALGYWSCTLDDTLRFGTMASNKIMMNMSSKAGHASPKVLDQMVPQVNGVRIQGPTTVQCIGGMMFSWTMASKTEMDNERALVNLPEQCDSEFQSWAKEEGIEIELPPSHTKEPTGGAERPGGINQQRLRSMLGELPRDLWPEAYQTAVKLHNILPSRRNQWKTPQESYLRPEWRGKYAFGCRAYPLINDYKAGISKNAFKVNPRAHVGYLVGYHSSNIYRIWVPKLRRVILSRDVTFNEHQFFDPATEDQQIAIPEFKPTIEAIELPIQRDWNAILDDFLQEFDEQILEVNPVGSISGVEGQSTAYPTRLAISMDDQMLRAEPEPAPRRDLTPEGLDTSTTAEPLRVANSGADSGSRGPPPFFADEGLDVPTTAEPEDAAQPQADSGSTNPPFPIPEGLSAED</sequence>
<proteinExistence type="predicted"/>
<dbReference type="GeneID" id="68358886"/>
<feature type="compositionally biased region" description="Basic and acidic residues" evidence="2">
    <location>
        <begin position="438"/>
        <end position="447"/>
    </location>
</feature>
<evidence type="ECO:0000259" key="3">
    <source>
        <dbReference type="PROSITE" id="PS50994"/>
    </source>
</evidence>
<dbReference type="OrthoDB" id="4957693at2759"/>
<evidence type="ECO:0000256" key="1">
    <source>
        <dbReference type="ARBA" id="ARBA00022884"/>
    </source>
</evidence>
<evidence type="ECO:0000256" key="2">
    <source>
        <dbReference type="SAM" id="MobiDB-lite"/>
    </source>
</evidence>
<protein>
    <recommendedName>
        <fullName evidence="3">Integrase catalytic domain-containing protein</fullName>
    </recommendedName>
</protein>
<accession>A0A9P8SE47</accession>
<keyword evidence="5" id="KW-1185">Reference proteome</keyword>
<name>A0A9P8SE47_9HYPO</name>